<feature type="domain" description="RES" evidence="2">
    <location>
        <begin position="58"/>
        <end position="199"/>
    </location>
</feature>
<name>A0A7W4JCB3_9PROT</name>
<organism evidence="3 4">
    <name type="scientific">Gluconacetobacter tumulicola</name>
    <dbReference type="NCBI Taxonomy" id="1017177"/>
    <lineage>
        <taxon>Bacteria</taxon>
        <taxon>Pseudomonadati</taxon>
        <taxon>Pseudomonadota</taxon>
        <taxon>Alphaproteobacteria</taxon>
        <taxon>Acetobacterales</taxon>
        <taxon>Acetobacteraceae</taxon>
        <taxon>Gluconacetobacter</taxon>
    </lineage>
</organism>
<dbReference type="InterPro" id="IPR014914">
    <property type="entry name" value="RES_dom"/>
</dbReference>
<comment type="caution">
    <text evidence="3">The sequence shown here is derived from an EMBL/GenBank/DDBJ whole genome shotgun (WGS) entry which is preliminary data.</text>
</comment>
<evidence type="ECO:0000256" key="1">
    <source>
        <dbReference type="SAM" id="MobiDB-lite"/>
    </source>
</evidence>
<dbReference type="Pfam" id="PF08808">
    <property type="entry name" value="RES"/>
    <property type="match status" value="1"/>
</dbReference>
<evidence type="ECO:0000313" key="4">
    <source>
        <dbReference type="Proteomes" id="UP000525623"/>
    </source>
</evidence>
<gene>
    <name evidence="3" type="ORF">HLH29_05425</name>
</gene>
<proteinExistence type="predicted"/>
<evidence type="ECO:0000313" key="3">
    <source>
        <dbReference type="EMBL" id="MBB2178621.1"/>
    </source>
</evidence>
<accession>A0A7W4JCB3</accession>
<keyword evidence="4" id="KW-1185">Reference proteome</keyword>
<reference evidence="3 4" key="1">
    <citation type="submission" date="2020-04" db="EMBL/GenBank/DDBJ databases">
        <title>Description of novel Gluconacetobacter.</title>
        <authorList>
            <person name="Sombolestani A."/>
        </authorList>
    </citation>
    <scope>NUCLEOTIDE SEQUENCE [LARGE SCALE GENOMIC DNA]</scope>
    <source>
        <strain evidence="3 4">LMG 27725</strain>
    </source>
</reference>
<protein>
    <submittedName>
        <fullName evidence="3">RES family NAD+ phosphorylase</fullName>
    </submittedName>
</protein>
<feature type="region of interest" description="Disordered" evidence="1">
    <location>
        <begin position="1"/>
        <end position="28"/>
    </location>
</feature>
<dbReference type="AlphaFoldDB" id="A0A7W4JCB3"/>
<dbReference type="EMBL" id="JABEQL010000005">
    <property type="protein sequence ID" value="MBB2178621.1"/>
    <property type="molecule type" value="Genomic_DNA"/>
</dbReference>
<sequence>MRSWKRRGRSACRVADRTRHQPWPPADLASRQPRWRTLLAGSPLHRFHSSGYGPVYFDRSRSGRLNAPDGGYGVIYTAEQPTGAFAETFLRAPGRTLLPMDLIAAKAYAILSANRDLRLVELHGPGLAVLGATAEVTSSGLPYDLPQAWSRAVHDAWPDADGISYRARHDNDQICFALFDRTESAIQNAVQENSLDADWFYELMDLYGVGLTS</sequence>
<evidence type="ECO:0000259" key="2">
    <source>
        <dbReference type="Pfam" id="PF08808"/>
    </source>
</evidence>
<dbReference type="Proteomes" id="UP000525623">
    <property type="component" value="Unassembled WGS sequence"/>
</dbReference>
<feature type="compositionally biased region" description="Basic residues" evidence="1">
    <location>
        <begin position="1"/>
        <end position="10"/>
    </location>
</feature>